<evidence type="ECO:0000313" key="1">
    <source>
        <dbReference type="EMBL" id="KAH3768700.1"/>
    </source>
</evidence>
<comment type="caution">
    <text evidence="1">The sequence shown here is derived from an EMBL/GenBank/DDBJ whole genome shotgun (WGS) entry which is preliminary data.</text>
</comment>
<name>A0A9D4DXM9_DREPO</name>
<sequence length="36" mass="4031">MITGTGQKSSLNVTFDLLLTHALQLLYMENICGKLY</sequence>
<accession>A0A9D4DXM9</accession>
<evidence type="ECO:0000313" key="2">
    <source>
        <dbReference type="Proteomes" id="UP000828390"/>
    </source>
</evidence>
<protein>
    <submittedName>
        <fullName evidence="1">Uncharacterized protein</fullName>
    </submittedName>
</protein>
<dbReference type="Proteomes" id="UP000828390">
    <property type="component" value="Unassembled WGS sequence"/>
</dbReference>
<proteinExistence type="predicted"/>
<dbReference type="EMBL" id="JAIWYP010000009">
    <property type="protein sequence ID" value="KAH3768700.1"/>
    <property type="molecule type" value="Genomic_DNA"/>
</dbReference>
<reference evidence="1" key="2">
    <citation type="submission" date="2020-11" db="EMBL/GenBank/DDBJ databases">
        <authorList>
            <person name="McCartney M.A."/>
            <person name="Auch B."/>
            <person name="Kono T."/>
            <person name="Mallez S."/>
            <person name="Becker A."/>
            <person name="Gohl D.M."/>
            <person name="Silverstein K.A.T."/>
            <person name="Koren S."/>
            <person name="Bechman K.B."/>
            <person name="Herman A."/>
            <person name="Abrahante J.E."/>
            <person name="Garbe J."/>
        </authorList>
    </citation>
    <scope>NUCLEOTIDE SEQUENCE</scope>
    <source>
        <strain evidence="1">Duluth1</strain>
        <tissue evidence="1">Whole animal</tissue>
    </source>
</reference>
<organism evidence="1 2">
    <name type="scientific">Dreissena polymorpha</name>
    <name type="common">Zebra mussel</name>
    <name type="synonym">Mytilus polymorpha</name>
    <dbReference type="NCBI Taxonomy" id="45954"/>
    <lineage>
        <taxon>Eukaryota</taxon>
        <taxon>Metazoa</taxon>
        <taxon>Spiralia</taxon>
        <taxon>Lophotrochozoa</taxon>
        <taxon>Mollusca</taxon>
        <taxon>Bivalvia</taxon>
        <taxon>Autobranchia</taxon>
        <taxon>Heteroconchia</taxon>
        <taxon>Euheterodonta</taxon>
        <taxon>Imparidentia</taxon>
        <taxon>Neoheterodontei</taxon>
        <taxon>Myida</taxon>
        <taxon>Dreissenoidea</taxon>
        <taxon>Dreissenidae</taxon>
        <taxon>Dreissena</taxon>
    </lineage>
</organism>
<keyword evidence="2" id="KW-1185">Reference proteome</keyword>
<gene>
    <name evidence="1" type="ORF">DPMN_169917</name>
</gene>
<dbReference type="AlphaFoldDB" id="A0A9D4DXM9"/>
<reference evidence="1" key="1">
    <citation type="journal article" date="2019" name="bioRxiv">
        <title>The Genome of the Zebra Mussel, Dreissena polymorpha: A Resource for Invasive Species Research.</title>
        <authorList>
            <person name="McCartney M.A."/>
            <person name="Auch B."/>
            <person name="Kono T."/>
            <person name="Mallez S."/>
            <person name="Zhang Y."/>
            <person name="Obille A."/>
            <person name="Becker A."/>
            <person name="Abrahante J.E."/>
            <person name="Garbe J."/>
            <person name="Badalamenti J.P."/>
            <person name="Herman A."/>
            <person name="Mangelson H."/>
            <person name="Liachko I."/>
            <person name="Sullivan S."/>
            <person name="Sone E.D."/>
            <person name="Koren S."/>
            <person name="Silverstein K.A.T."/>
            <person name="Beckman K.B."/>
            <person name="Gohl D.M."/>
        </authorList>
    </citation>
    <scope>NUCLEOTIDE SEQUENCE</scope>
    <source>
        <strain evidence="1">Duluth1</strain>
        <tissue evidence="1">Whole animal</tissue>
    </source>
</reference>